<name>A0ABD2JJS8_HETSC</name>
<evidence type="ECO:0000313" key="2">
    <source>
        <dbReference type="EMBL" id="KAL3090866.1"/>
    </source>
</evidence>
<feature type="transmembrane region" description="Helical" evidence="1">
    <location>
        <begin position="113"/>
        <end position="137"/>
    </location>
</feature>
<gene>
    <name evidence="2" type="ORF">niasHS_007241</name>
</gene>
<proteinExistence type="predicted"/>
<dbReference type="EMBL" id="JBICCN010000138">
    <property type="protein sequence ID" value="KAL3090866.1"/>
    <property type="molecule type" value="Genomic_DNA"/>
</dbReference>
<sequence>MLPKFSVLRPFGSVLFSALFCYGLAQAMFTRRTLRWFYKILGIWPVQSVLLLLGDTEQKLQKMHSLWNPPEHPFPYLAYALFVHWTIQMLLNAKGKGSGTNAMPLGQKPSPPFFQMFVADALPVGICVALCTTILSLCAQRVGEMHSLVIALQFVHSSVTCVMTAFISMVGREWKTDGEKREGKTN</sequence>
<comment type="caution">
    <text evidence="2">The sequence shown here is derived from an EMBL/GenBank/DDBJ whole genome shotgun (WGS) entry which is preliminary data.</text>
</comment>
<dbReference type="Proteomes" id="UP001620645">
    <property type="component" value="Unassembled WGS sequence"/>
</dbReference>
<keyword evidence="3" id="KW-1185">Reference proteome</keyword>
<keyword evidence="1" id="KW-1133">Transmembrane helix</keyword>
<keyword evidence="1" id="KW-0812">Transmembrane</keyword>
<keyword evidence="1" id="KW-0472">Membrane</keyword>
<feature type="transmembrane region" description="Helical" evidence="1">
    <location>
        <begin position="149"/>
        <end position="171"/>
    </location>
</feature>
<evidence type="ECO:0000256" key="1">
    <source>
        <dbReference type="SAM" id="Phobius"/>
    </source>
</evidence>
<organism evidence="2 3">
    <name type="scientific">Heterodera schachtii</name>
    <name type="common">Sugarbeet cyst nematode worm</name>
    <name type="synonym">Tylenchus schachtii</name>
    <dbReference type="NCBI Taxonomy" id="97005"/>
    <lineage>
        <taxon>Eukaryota</taxon>
        <taxon>Metazoa</taxon>
        <taxon>Ecdysozoa</taxon>
        <taxon>Nematoda</taxon>
        <taxon>Chromadorea</taxon>
        <taxon>Rhabditida</taxon>
        <taxon>Tylenchina</taxon>
        <taxon>Tylenchomorpha</taxon>
        <taxon>Tylenchoidea</taxon>
        <taxon>Heteroderidae</taxon>
        <taxon>Heteroderinae</taxon>
        <taxon>Heterodera</taxon>
    </lineage>
</organism>
<dbReference type="AlphaFoldDB" id="A0ABD2JJS8"/>
<feature type="transmembrane region" description="Helical" evidence="1">
    <location>
        <begin position="6"/>
        <end position="24"/>
    </location>
</feature>
<reference evidence="2 3" key="1">
    <citation type="submission" date="2024-10" db="EMBL/GenBank/DDBJ databases">
        <authorList>
            <person name="Kim D."/>
        </authorList>
    </citation>
    <scope>NUCLEOTIDE SEQUENCE [LARGE SCALE GENOMIC DNA]</scope>
    <source>
        <strain evidence="2">Taebaek</strain>
    </source>
</reference>
<evidence type="ECO:0000313" key="3">
    <source>
        <dbReference type="Proteomes" id="UP001620645"/>
    </source>
</evidence>
<accession>A0ABD2JJS8</accession>
<protein>
    <submittedName>
        <fullName evidence="2">Uncharacterized protein</fullName>
    </submittedName>
</protein>